<dbReference type="SUPFAM" id="SSF56112">
    <property type="entry name" value="Protein kinase-like (PK-like)"/>
    <property type="match status" value="1"/>
</dbReference>
<dbReference type="AlphaFoldDB" id="A0A9W9LHF4"/>
<dbReference type="GO" id="GO:0005524">
    <property type="term" value="F:ATP binding"/>
    <property type="evidence" value="ECO:0007669"/>
    <property type="project" value="InterPro"/>
</dbReference>
<keyword evidence="3" id="KW-1185">Reference proteome</keyword>
<name>A0A9W9LHF4_9EURO</name>
<dbReference type="InterPro" id="IPR011009">
    <property type="entry name" value="Kinase-like_dom_sf"/>
</dbReference>
<reference evidence="2" key="2">
    <citation type="journal article" date="2023" name="IMA Fungus">
        <title>Comparative genomic study of the Penicillium genus elucidates a diverse pangenome and 15 lateral gene transfer events.</title>
        <authorList>
            <person name="Petersen C."/>
            <person name="Sorensen T."/>
            <person name="Nielsen M.R."/>
            <person name="Sondergaard T.E."/>
            <person name="Sorensen J.L."/>
            <person name="Fitzpatrick D.A."/>
            <person name="Frisvad J.C."/>
            <person name="Nielsen K.L."/>
        </authorList>
    </citation>
    <scope>NUCLEOTIDE SEQUENCE</scope>
    <source>
        <strain evidence="2">IBT 21917</strain>
    </source>
</reference>
<dbReference type="PANTHER" id="PTHR37542">
    <property type="entry name" value="HELO DOMAIN-CONTAINING PROTEIN-RELATED"/>
    <property type="match status" value="1"/>
</dbReference>
<dbReference type="EMBL" id="JAPQKO010000006">
    <property type="protein sequence ID" value="KAJ5155800.1"/>
    <property type="molecule type" value="Genomic_DNA"/>
</dbReference>
<gene>
    <name evidence="2" type="ORF">N7492_008603</name>
</gene>
<reference evidence="2" key="1">
    <citation type="submission" date="2022-11" db="EMBL/GenBank/DDBJ databases">
        <authorList>
            <person name="Petersen C."/>
        </authorList>
    </citation>
    <scope>NUCLEOTIDE SEQUENCE</scope>
    <source>
        <strain evidence="2">IBT 21917</strain>
    </source>
</reference>
<dbReference type="Proteomes" id="UP001146351">
    <property type="component" value="Unassembled WGS sequence"/>
</dbReference>
<evidence type="ECO:0000313" key="3">
    <source>
        <dbReference type="Proteomes" id="UP001146351"/>
    </source>
</evidence>
<dbReference type="GO" id="GO:0004672">
    <property type="term" value="F:protein kinase activity"/>
    <property type="evidence" value="ECO:0007669"/>
    <property type="project" value="InterPro"/>
</dbReference>
<dbReference type="OrthoDB" id="1911848at2759"/>
<dbReference type="InterPro" id="IPR000719">
    <property type="entry name" value="Prot_kinase_dom"/>
</dbReference>
<organism evidence="2 3">
    <name type="scientific">Penicillium capsulatum</name>
    <dbReference type="NCBI Taxonomy" id="69766"/>
    <lineage>
        <taxon>Eukaryota</taxon>
        <taxon>Fungi</taxon>
        <taxon>Dikarya</taxon>
        <taxon>Ascomycota</taxon>
        <taxon>Pezizomycotina</taxon>
        <taxon>Eurotiomycetes</taxon>
        <taxon>Eurotiomycetidae</taxon>
        <taxon>Eurotiales</taxon>
        <taxon>Aspergillaceae</taxon>
        <taxon>Penicillium</taxon>
    </lineage>
</organism>
<feature type="domain" description="Protein kinase" evidence="1">
    <location>
        <begin position="160"/>
        <end position="526"/>
    </location>
</feature>
<comment type="caution">
    <text evidence="2">The sequence shown here is derived from an EMBL/GenBank/DDBJ whole genome shotgun (WGS) entry which is preliminary data.</text>
</comment>
<evidence type="ECO:0000259" key="1">
    <source>
        <dbReference type="PROSITE" id="PS50011"/>
    </source>
</evidence>
<dbReference type="PANTHER" id="PTHR37542:SF1">
    <property type="entry name" value="PRION-INHIBITION AND PROPAGATION HELO DOMAIN-CONTAINING PROTEIN"/>
    <property type="match status" value="1"/>
</dbReference>
<proteinExistence type="predicted"/>
<protein>
    <recommendedName>
        <fullName evidence="1">Protein kinase domain-containing protein</fullName>
    </recommendedName>
</protein>
<sequence length="526" mass="59596">MEPVSLAFAAVSMVELCLRCGKDITERCQSYRHADTELRLTVLEVSGHWLRIEKQIVIINDLWDRIDVRTQVHLQDVFQELERILQSALYALDNLIGNPQKPSNGEKTTKTTSLNRIRYAVHGKKSLEDIVKNLEKWHRLFDPSWFLISRSSVPALYWQLASSDDGGNSAISTVVGLMETHSPAPVDTPSPPVFLSADYQLWEMNAIPLAPAHFGINPSGKPVIVDHYPIRDDVPIDSAKKDVRFLARVLSKVDPAFSSLLRCEGVLQPGRSSTTELQHFQMVFELPAVLENVYPVSLRSLLLEGLASYPLNDRINLATSLARSVVFLHASRIVHKNISPENIVLLRQGTNSLGSPFLVGFERFRFDDWQTNLSGDELWEKNLYRHPQRQGAHPEDRYTMRHDMYSVGVCLLEIGLRRSFVRYADDEQVTGPDPELDFAAMLSVKNKRAAAKNIQTEFVRLAEERLPQLMGQMYTDIVVSCLTCLDPGNLLFQDASEFEDEDGILVGVRYIEKASFPRYLDQGVQY</sequence>
<dbReference type="PROSITE" id="PS50011">
    <property type="entry name" value="PROTEIN_KINASE_DOM"/>
    <property type="match status" value="1"/>
</dbReference>
<accession>A0A9W9LHF4</accession>
<evidence type="ECO:0000313" key="2">
    <source>
        <dbReference type="EMBL" id="KAJ5155800.1"/>
    </source>
</evidence>
<dbReference type="Gene3D" id="1.10.510.10">
    <property type="entry name" value="Transferase(Phosphotransferase) domain 1"/>
    <property type="match status" value="1"/>
</dbReference>